<evidence type="ECO:0000313" key="9">
    <source>
        <dbReference type="Proteomes" id="UP000249324"/>
    </source>
</evidence>
<sequence>MTATEPLFNPFAPGFTENPYPHYDRLREQAPVYQHPLGFWILTRYDDVAALLRGGHSVEPRNMAPSPMRDLQQSVYGDGKPVFNAMSMLDRDPPDHTRLRRLVSKAFTRKAVEERRPHIERLVDGMLDDVAKAGGGNLIEALAFPLPFAVITEMMGMPDWIDVGRLRSLTGMVVRSLEPPADVELMKQISAAGQELVELVAEAVEWKRRNPADDLLTALIAAEDDGDVLTDEELVAQVGLLYVAGHETTVNLIGNGTLALLRHPEQLRLLRENPDLTPNAIEELLRYDGPVQQSRRITLRAYRIGEHEIPAGAFVQAGLMAANRDPAKWGPDANELRLDRPGAHQHLGFGAGPHHCLGAALARLEG</sequence>
<keyword evidence="4 7" id="KW-0560">Oxidoreductase</keyword>
<protein>
    <submittedName>
        <fullName evidence="8">Cytochrome P450</fullName>
    </submittedName>
</protein>
<dbReference type="InterPro" id="IPR002397">
    <property type="entry name" value="Cyt_P450_B"/>
</dbReference>
<keyword evidence="3 7" id="KW-0479">Metal-binding</keyword>
<evidence type="ECO:0000256" key="3">
    <source>
        <dbReference type="ARBA" id="ARBA00022723"/>
    </source>
</evidence>
<dbReference type="SUPFAM" id="SSF48264">
    <property type="entry name" value="Cytochrome P450"/>
    <property type="match status" value="1"/>
</dbReference>
<dbReference type="PRINTS" id="PR00359">
    <property type="entry name" value="BP450"/>
</dbReference>
<evidence type="ECO:0000256" key="1">
    <source>
        <dbReference type="ARBA" id="ARBA00010617"/>
    </source>
</evidence>
<keyword evidence="2 7" id="KW-0349">Heme</keyword>
<dbReference type="InterPro" id="IPR001128">
    <property type="entry name" value="Cyt_P450"/>
</dbReference>
<evidence type="ECO:0000256" key="2">
    <source>
        <dbReference type="ARBA" id="ARBA00022617"/>
    </source>
</evidence>
<evidence type="ECO:0000256" key="6">
    <source>
        <dbReference type="ARBA" id="ARBA00023033"/>
    </source>
</evidence>
<dbReference type="Gene3D" id="1.10.630.10">
    <property type="entry name" value="Cytochrome P450"/>
    <property type="match status" value="1"/>
</dbReference>
<dbReference type="PROSITE" id="PS00086">
    <property type="entry name" value="CYTOCHROME_P450"/>
    <property type="match status" value="1"/>
</dbReference>
<evidence type="ECO:0000256" key="4">
    <source>
        <dbReference type="ARBA" id="ARBA00023002"/>
    </source>
</evidence>
<evidence type="ECO:0000256" key="5">
    <source>
        <dbReference type="ARBA" id="ARBA00023004"/>
    </source>
</evidence>
<organism evidence="8 9">
    <name type="scientific">Thermocrispum agreste</name>
    <dbReference type="NCBI Taxonomy" id="37925"/>
    <lineage>
        <taxon>Bacteria</taxon>
        <taxon>Bacillati</taxon>
        <taxon>Actinomycetota</taxon>
        <taxon>Actinomycetes</taxon>
        <taxon>Pseudonocardiales</taxon>
        <taxon>Pseudonocardiaceae</taxon>
        <taxon>Thermocrispum</taxon>
    </lineage>
</organism>
<comment type="similarity">
    <text evidence="1 7">Belongs to the cytochrome P450 family.</text>
</comment>
<keyword evidence="6 7" id="KW-0503">Monooxygenase</keyword>
<dbReference type="PANTHER" id="PTHR46696">
    <property type="entry name" value="P450, PUTATIVE (EUROFUNG)-RELATED"/>
    <property type="match status" value="1"/>
</dbReference>
<dbReference type="PANTHER" id="PTHR46696:SF1">
    <property type="entry name" value="CYTOCHROME P450 YJIB-RELATED"/>
    <property type="match status" value="1"/>
</dbReference>
<dbReference type="EMBL" id="QGUI02000360">
    <property type="protein sequence ID" value="MFO7194138.1"/>
    <property type="molecule type" value="Genomic_DNA"/>
</dbReference>
<dbReference type="InterPro" id="IPR036396">
    <property type="entry name" value="Cyt_P450_sf"/>
</dbReference>
<dbReference type="GO" id="GO:0004497">
    <property type="term" value="F:monooxygenase activity"/>
    <property type="evidence" value="ECO:0007669"/>
    <property type="project" value="UniProtKB-KW"/>
</dbReference>
<proteinExistence type="inferred from homology"/>
<dbReference type="Pfam" id="PF00067">
    <property type="entry name" value="p450"/>
    <property type="match status" value="1"/>
</dbReference>
<evidence type="ECO:0000313" key="8">
    <source>
        <dbReference type="EMBL" id="MFO7194138.1"/>
    </source>
</evidence>
<dbReference type="Proteomes" id="UP000249324">
    <property type="component" value="Unassembled WGS sequence"/>
</dbReference>
<dbReference type="GO" id="GO:0046872">
    <property type="term" value="F:metal ion binding"/>
    <property type="evidence" value="ECO:0007669"/>
    <property type="project" value="UniProtKB-KW"/>
</dbReference>
<accession>A0ABD6FJS8</accession>
<gene>
    <name evidence="8" type="ORF">DIU77_017995</name>
</gene>
<name>A0ABD6FJS8_9PSEU</name>
<reference evidence="8 9" key="1">
    <citation type="journal article" date="2021" name="BMC Genomics">
        <title>Genome-resolved metagenome and metatranscriptome analyses of thermophilic composting reveal key bacterial players and their metabolic interactions.</title>
        <authorList>
            <person name="Braga L.P.P."/>
            <person name="Pereira R.V."/>
            <person name="Martins L.F."/>
            <person name="Moura L.M.S."/>
            <person name="Sanchez F.B."/>
            <person name="Patane J.S.L."/>
            <person name="da Silva A.M."/>
            <person name="Setubal J.C."/>
        </authorList>
    </citation>
    <scope>NUCLEOTIDE SEQUENCE [LARGE SCALE GENOMIC DNA]</scope>
    <source>
        <strain evidence="8">ZC4RG45</strain>
    </source>
</reference>
<dbReference type="InterPro" id="IPR017972">
    <property type="entry name" value="Cyt_P450_CS"/>
</dbReference>
<dbReference type="AlphaFoldDB" id="A0ABD6FJS8"/>
<keyword evidence="5 7" id="KW-0408">Iron</keyword>
<dbReference type="CDD" id="cd20625">
    <property type="entry name" value="CYP164-like"/>
    <property type="match status" value="1"/>
</dbReference>
<evidence type="ECO:0000256" key="7">
    <source>
        <dbReference type="RuleBase" id="RU000461"/>
    </source>
</evidence>
<dbReference type="FunFam" id="1.10.630.10:FF:000018">
    <property type="entry name" value="Cytochrome P450 monooxygenase"/>
    <property type="match status" value="1"/>
</dbReference>
<comment type="caution">
    <text evidence="8">The sequence shown here is derived from an EMBL/GenBank/DDBJ whole genome shotgun (WGS) entry which is preliminary data.</text>
</comment>
<feature type="non-terminal residue" evidence="8">
    <location>
        <position position="366"/>
    </location>
</feature>